<dbReference type="EMBL" id="CP015904">
    <property type="protein sequence ID" value="ARE13536.1"/>
    <property type="molecule type" value="Genomic_DNA"/>
</dbReference>
<keyword evidence="3 7" id="KW-0813">Transport</keyword>
<proteinExistence type="inferred from homology"/>
<feature type="transmembrane region" description="Helical" evidence="8">
    <location>
        <begin position="218"/>
        <end position="240"/>
    </location>
</feature>
<evidence type="ECO:0000256" key="3">
    <source>
        <dbReference type="ARBA" id="ARBA00022448"/>
    </source>
</evidence>
<dbReference type="InterPro" id="IPR022357">
    <property type="entry name" value="MIP_CS"/>
</dbReference>
<dbReference type="Proteomes" id="UP000192067">
    <property type="component" value="Chromosome"/>
</dbReference>
<sequence length="245" mass="25660">MHSEMVQLLGEFLGTFILILLGNGVVSGVVLNKTKATGAGWVAITLGWGFAVMMGVYVSGFMSPAHLNPAVTIAMAMIGSFSWSLVFPYIIAQMLGAMVASIILYLMFYPHYAETKNPADILGTFSTGPAIRQTSSNLISEIVGTAVLTTGILAFGQYAITQTSGVSPLLVGAIITAIGLSLGATTGYSLNPARDLGPRIMHAILPIKGKGDSDWSYAWIPVVGPIIGGSLGALLFNMVIQFASK</sequence>
<dbReference type="SUPFAM" id="SSF81338">
    <property type="entry name" value="Aquaporin-like"/>
    <property type="match status" value="1"/>
</dbReference>
<dbReference type="InterPro" id="IPR000425">
    <property type="entry name" value="MIP"/>
</dbReference>
<feature type="transmembrane region" description="Helical" evidence="8">
    <location>
        <begin position="12"/>
        <end position="31"/>
    </location>
</feature>
<evidence type="ECO:0000313" key="12">
    <source>
        <dbReference type="Proteomes" id="UP000192067"/>
    </source>
</evidence>
<name>A0A0A7SZV4_LACLL</name>
<evidence type="ECO:0000313" key="10">
    <source>
        <dbReference type="EMBL" id="GAM80400.1"/>
    </source>
</evidence>
<keyword evidence="4 7" id="KW-0812">Transmembrane</keyword>
<evidence type="ECO:0000256" key="4">
    <source>
        <dbReference type="ARBA" id="ARBA00022692"/>
    </source>
</evidence>
<dbReference type="PATRIC" id="fig|1360.102.peg.1710"/>
<feature type="transmembrane region" description="Helical" evidence="8">
    <location>
        <begin position="94"/>
        <end position="112"/>
    </location>
</feature>
<dbReference type="Proteomes" id="UP000031847">
    <property type="component" value="Unassembled WGS sequence"/>
</dbReference>
<dbReference type="RefSeq" id="WP_004257908.1">
    <property type="nucleotide sequence ID" value="NZ_BAABQR010000002.1"/>
</dbReference>
<evidence type="ECO:0000256" key="2">
    <source>
        <dbReference type="ARBA" id="ARBA00006175"/>
    </source>
</evidence>
<evidence type="ECO:0000256" key="8">
    <source>
        <dbReference type="SAM" id="Phobius"/>
    </source>
</evidence>
<dbReference type="GO" id="GO:0015254">
    <property type="term" value="F:glycerol channel activity"/>
    <property type="evidence" value="ECO:0007669"/>
    <property type="project" value="TreeGrafter"/>
</dbReference>
<keyword evidence="6 8" id="KW-0472">Membrane</keyword>
<evidence type="ECO:0000313" key="9">
    <source>
        <dbReference type="EMBL" id="ARE13536.1"/>
    </source>
</evidence>
<dbReference type="PROSITE" id="PS00221">
    <property type="entry name" value="MIP"/>
    <property type="match status" value="1"/>
</dbReference>
<dbReference type="EMBL" id="BBSI01000022">
    <property type="protein sequence ID" value="GAM80400.1"/>
    <property type="molecule type" value="Genomic_DNA"/>
</dbReference>
<evidence type="ECO:0000313" key="11">
    <source>
        <dbReference type="Proteomes" id="UP000031847"/>
    </source>
</evidence>
<dbReference type="NCBIfam" id="TIGR00861">
    <property type="entry name" value="MIP"/>
    <property type="match status" value="1"/>
</dbReference>
<dbReference type="InterPro" id="IPR023271">
    <property type="entry name" value="Aquaporin-like"/>
</dbReference>
<reference evidence="9 12" key="2">
    <citation type="journal article" date="2017" name="BMC Genomics">
        <title>Comparative and functional genomics of the Lactococcus lactis taxon; insights into evolution and niche adaptation.</title>
        <authorList>
            <person name="Kelleher P."/>
            <person name="Bottacini F."/>
            <person name="Mahony J."/>
            <person name="Kilcawley K.N."/>
            <person name="van Sinderen D."/>
        </authorList>
    </citation>
    <scope>NUCLEOTIDE SEQUENCE [LARGE SCALE GENOMIC DNA]</scope>
    <source>
        <strain evidence="9 12">UC11</strain>
    </source>
</reference>
<gene>
    <name evidence="10" type="ORF">JCM5805K_1511</name>
    <name evidence="9" type="ORF">LLUC11_1204</name>
</gene>
<comment type="similarity">
    <text evidence="2 7">Belongs to the MIP/aquaporin (TC 1.A.8) family.</text>
</comment>
<dbReference type="CDD" id="cd00333">
    <property type="entry name" value="MIP"/>
    <property type="match status" value="1"/>
</dbReference>
<protein>
    <submittedName>
        <fullName evidence="10">Glycerol uptake facilitator and related permeases</fullName>
    </submittedName>
    <submittedName>
        <fullName evidence="9">Glycerol uptake facilitator related permease (Major Intrinsic Protein Family)</fullName>
    </submittedName>
</protein>
<organism evidence="10 11">
    <name type="scientific">Lactococcus lactis subsp. lactis</name>
    <name type="common">Streptococcus lactis</name>
    <dbReference type="NCBI Taxonomy" id="1360"/>
    <lineage>
        <taxon>Bacteria</taxon>
        <taxon>Bacillati</taxon>
        <taxon>Bacillota</taxon>
        <taxon>Bacilli</taxon>
        <taxon>Lactobacillales</taxon>
        <taxon>Streptococcaceae</taxon>
        <taxon>Lactococcus</taxon>
    </lineage>
</organism>
<dbReference type="PANTHER" id="PTHR43829">
    <property type="entry name" value="AQUAPORIN OR AQUAGLYCEROPORIN RELATED"/>
    <property type="match status" value="1"/>
</dbReference>
<accession>A0A0A7SZV4</accession>
<dbReference type="Gene3D" id="1.20.1080.10">
    <property type="entry name" value="Glycerol uptake facilitator protein"/>
    <property type="match status" value="1"/>
</dbReference>
<dbReference type="PANTHER" id="PTHR43829:SF9">
    <property type="entry name" value="AQUAPORIN-9"/>
    <property type="match status" value="1"/>
</dbReference>
<comment type="subcellular location">
    <subcellularLocation>
        <location evidence="1">Membrane</location>
        <topology evidence="1">Multi-pass membrane protein</topology>
    </subcellularLocation>
</comment>
<feature type="transmembrane region" description="Helical" evidence="8">
    <location>
        <begin position="169"/>
        <end position="190"/>
    </location>
</feature>
<feature type="transmembrane region" description="Helical" evidence="8">
    <location>
        <begin position="70"/>
        <end position="87"/>
    </location>
</feature>
<dbReference type="AlphaFoldDB" id="A0A0A7SZV4"/>
<feature type="transmembrane region" description="Helical" evidence="8">
    <location>
        <begin position="142"/>
        <end position="160"/>
    </location>
</feature>
<dbReference type="Pfam" id="PF00230">
    <property type="entry name" value="MIP"/>
    <property type="match status" value="1"/>
</dbReference>
<keyword evidence="5 8" id="KW-1133">Transmembrane helix</keyword>
<dbReference type="GO" id="GO:0005886">
    <property type="term" value="C:plasma membrane"/>
    <property type="evidence" value="ECO:0007669"/>
    <property type="project" value="TreeGrafter"/>
</dbReference>
<evidence type="ECO:0000256" key="7">
    <source>
        <dbReference type="RuleBase" id="RU000477"/>
    </source>
</evidence>
<dbReference type="PRINTS" id="PR00783">
    <property type="entry name" value="MINTRINSICP"/>
</dbReference>
<dbReference type="GeneID" id="61074437"/>
<reference evidence="10 11" key="1">
    <citation type="submission" date="2015-01" db="EMBL/GenBank/DDBJ databases">
        <title>Lactococcus lactis subsp.lactis JCM 5805 whole genome shotgun sequence.</title>
        <authorList>
            <person name="Fujii T."/>
            <person name="Tomita Y."/>
            <person name="Ikushima S."/>
            <person name="Fujiwara D."/>
        </authorList>
    </citation>
    <scope>NUCLEOTIDE SEQUENCE [LARGE SCALE GENOMIC DNA]</scope>
    <source>
        <strain evidence="10 11">JCM 5805</strain>
    </source>
</reference>
<dbReference type="InterPro" id="IPR050363">
    <property type="entry name" value="MIP/Aquaporin"/>
</dbReference>
<evidence type="ECO:0000256" key="1">
    <source>
        <dbReference type="ARBA" id="ARBA00004141"/>
    </source>
</evidence>
<feature type="transmembrane region" description="Helical" evidence="8">
    <location>
        <begin position="38"/>
        <end position="58"/>
    </location>
</feature>
<evidence type="ECO:0000256" key="5">
    <source>
        <dbReference type="ARBA" id="ARBA00022989"/>
    </source>
</evidence>
<evidence type="ECO:0000256" key="6">
    <source>
        <dbReference type="ARBA" id="ARBA00023136"/>
    </source>
</evidence>